<evidence type="ECO:0000256" key="1">
    <source>
        <dbReference type="SAM" id="MobiDB-lite"/>
    </source>
</evidence>
<dbReference type="eggNOG" id="ENOG5031VCW">
    <property type="taxonomic scope" value="Bacteria"/>
</dbReference>
<feature type="region of interest" description="Disordered" evidence="1">
    <location>
        <begin position="161"/>
        <end position="180"/>
    </location>
</feature>
<proteinExistence type="predicted"/>
<dbReference type="AlphaFoldDB" id="D0S8S4"/>
<evidence type="ECO:0000313" key="3">
    <source>
        <dbReference type="Proteomes" id="UP000012047"/>
    </source>
</evidence>
<organism evidence="2 3">
    <name type="scientific">Acinetobacter johnsonii SH046</name>
    <dbReference type="NCBI Taxonomy" id="575586"/>
    <lineage>
        <taxon>Bacteria</taxon>
        <taxon>Pseudomonadati</taxon>
        <taxon>Pseudomonadota</taxon>
        <taxon>Gammaproteobacteria</taxon>
        <taxon>Moraxellales</taxon>
        <taxon>Moraxellaceae</taxon>
        <taxon>Acinetobacter</taxon>
    </lineage>
</organism>
<dbReference type="Proteomes" id="UP000012047">
    <property type="component" value="Unassembled WGS sequence"/>
</dbReference>
<protein>
    <recommendedName>
        <fullName evidence="4">Restriction endonuclease</fullName>
    </recommendedName>
</protein>
<accession>D0S8S4</accession>
<evidence type="ECO:0008006" key="4">
    <source>
        <dbReference type="Google" id="ProtNLM"/>
    </source>
</evidence>
<dbReference type="EMBL" id="GG704964">
    <property type="protein sequence ID" value="EEY97796.1"/>
    <property type="molecule type" value="Genomic_DNA"/>
</dbReference>
<gene>
    <name evidence="2" type="ORF">HMPREF0016_00879</name>
</gene>
<feature type="compositionally biased region" description="Basic and acidic residues" evidence="1">
    <location>
        <begin position="171"/>
        <end position="180"/>
    </location>
</feature>
<name>D0S8S4_ACIJO</name>
<dbReference type="HOGENOM" id="CLU_094100_0_0_6"/>
<evidence type="ECO:0000313" key="2">
    <source>
        <dbReference type="EMBL" id="EEY97796.1"/>
    </source>
</evidence>
<reference evidence="3" key="1">
    <citation type="journal article" date="2012" name="PLoS ONE">
        <title>The success of Acinetobacter species; genetic, metabolic and virulence attributes.</title>
        <authorList>
            <person name="Peleg A.Y."/>
            <person name="de Breij A."/>
            <person name="Adams M.D."/>
            <person name="Cerqueira G.M."/>
            <person name="Mocali S."/>
            <person name="Galardini M."/>
            <person name="Nibbering P.H."/>
            <person name="Earl A.M."/>
            <person name="Ward D.V."/>
            <person name="Paterson D.L."/>
            <person name="Seifert H."/>
            <person name="Dijkshoorn L."/>
        </authorList>
    </citation>
    <scope>NUCLEOTIDE SEQUENCE [LARGE SCALE GENOMIC DNA]</scope>
    <source>
        <strain evidence="3">SH046</strain>
    </source>
</reference>
<sequence length="204" mass="23390">MRMSNIQLFEQAFAIDFPIEVADMVLQRMSDLYGSAFTKNFEVYADEELRQLACTVLNGLTPTDIARGLARMNSEEWCPKNLPTFRSWCEQGGDWWTADMAWAKAMQFESDPQTKITTLTKRVLDEVRHVLTAEGQKSAHFAFKDIYMDYLRRAKASGKQQEMWVKPKAPKQLDNHDRNRSCVPCPPELLATLGKTYNRVGGEV</sequence>